<dbReference type="PANTHER" id="PTHR47534:SF3">
    <property type="entry name" value="ALCOHOL DEHYDROGENASE-LIKE C-TERMINAL DOMAIN-CONTAINING PROTEIN"/>
    <property type="match status" value="1"/>
</dbReference>
<evidence type="ECO:0000313" key="3">
    <source>
        <dbReference type="Proteomes" id="UP000636479"/>
    </source>
</evidence>
<dbReference type="InterPro" id="IPR052228">
    <property type="entry name" value="Sec_Metab_Biosynth_Oxidored"/>
</dbReference>
<dbReference type="SUPFAM" id="SSF51735">
    <property type="entry name" value="NAD(P)-binding Rossmann-fold domains"/>
    <property type="match status" value="1"/>
</dbReference>
<gene>
    <name evidence="2" type="ORF">MIND_01323400</name>
</gene>
<proteinExistence type="predicted"/>
<comment type="caution">
    <text evidence="2">The sequence shown here is derived from an EMBL/GenBank/DDBJ whole genome shotgun (WGS) entry which is preliminary data.</text>
</comment>
<name>A0A8H6VQZ6_9AGAR</name>
<keyword evidence="1" id="KW-0560">Oxidoreductase</keyword>
<evidence type="ECO:0008006" key="4">
    <source>
        <dbReference type="Google" id="ProtNLM"/>
    </source>
</evidence>
<dbReference type="PANTHER" id="PTHR47534">
    <property type="entry name" value="YALI0E05731P"/>
    <property type="match status" value="1"/>
</dbReference>
<dbReference type="Gene3D" id="3.40.50.720">
    <property type="entry name" value="NAD(P)-binding Rossmann-like Domain"/>
    <property type="match status" value="1"/>
</dbReference>
<keyword evidence="3" id="KW-1185">Reference proteome</keyword>
<dbReference type="RefSeq" id="XP_037214182.1">
    <property type="nucleotide sequence ID" value="XM_037369684.1"/>
</dbReference>
<dbReference type="InterPro" id="IPR036291">
    <property type="entry name" value="NAD(P)-bd_dom_sf"/>
</dbReference>
<organism evidence="2 3">
    <name type="scientific">Mycena indigotica</name>
    <dbReference type="NCBI Taxonomy" id="2126181"/>
    <lineage>
        <taxon>Eukaryota</taxon>
        <taxon>Fungi</taxon>
        <taxon>Dikarya</taxon>
        <taxon>Basidiomycota</taxon>
        <taxon>Agaricomycotina</taxon>
        <taxon>Agaricomycetes</taxon>
        <taxon>Agaricomycetidae</taxon>
        <taxon>Agaricales</taxon>
        <taxon>Marasmiineae</taxon>
        <taxon>Mycenaceae</taxon>
        <taxon>Mycena</taxon>
    </lineage>
</organism>
<evidence type="ECO:0000256" key="1">
    <source>
        <dbReference type="ARBA" id="ARBA00023002"/>
    </source>
</evidence>
<evidence type="ECO:0000313" key="2">
    <source>
        <dbReference type="EMBL" id="KAF7290822.1"/>
    </source>
</evidence>
<dbReference type="InterPro" id="IPR002347">
    <property type="entry name" value="SDR_fam"/>
</dbReference>
<dbReference type="GO" id="GO:0016491">
    <property type="term" value="F:oxidoreductase activity"/>
    <property type="evidence" value="ECO:0007669"/>
    <property type="project" value="UniProtKB-KW"/>
</dbReference>
<protein>
    <recommendedName>
        <fullName evidence="4">NAD(P)-binding protein</fullName>
    </recommendedName>
</protein>
<dbReference type="OrthoDB" id="2898509at2759"/>
<dbReference type="AlphaFoldDB" id="A0A8H6VQZ6"/>
<reference evidence="2" key="1">
    <citation type="submission" date="2020-05" db="EMBL/GenBank/DDBJ databases">
        <title>Mycena genomes resolve the evolution of fungal bioluminescence.</title>
        <authorList>
            <person name="Tsai I.J."/>
        </authorList>
    </citation>
    <scope>NUCLEOTIDE SEQUENCE</scope>
    <source>
        <strain evidence="2">171206Taipei</strain>
    </source>
</reference>
<sequence>MPTFSTVKTSNASYSPASPPVALFFGGTSGIGKATVEAFARYTDGEAHIIILGRNRTAAEGILSSLPRPKQEDGSWKHEFVACDTSLMKNVEAVTRRLLGSLPKINFLAISSGHVSLLGRKDTEEGIDNSLAVRYYSRWKITNDLLPLLRKAAELGEPASVLNVLDPTRGITVEETDDFGLKKPGKYSGFKATQLSMTYTDLAMEEFGLREPTIAFTHILPGFVNTNVFSSNHWAMQLARPIVKPIIWAFAMSPAVCAENMIYALLNAEKGYNRRGEKVEDLGFKSHPYPDEKRRAEIRQKLWEHTVKEVYPS</sequence>
<dbReference type="Proteomes" id="UP000636479">
    <property type="component" value="Unassembled WGS sequence"/>
</dbReference>
<dbReference type="EMBL" id="JACAZF010000014">
    <property type="protein sequence ID" value="KAF7290822.1"/>
    <property type="molecule type" value="Genomic_DNA"/>
</dbReference>
<dbReference type="GeneID" id="59352200"/>
<accession>A0A8H6VQZ6</accession>
<dbReference type="Pfam" id="PF00106">
    <property type="entry name" value="adh_short"/>
    <property type="match status" value="1"/>
</dbReference>